<reference evidence="2 3" key="1">
    <citation type="journal article" date="2015" name="Int. J. Syst. Evol. Microbiol.">
        <title>Thermococcus eurythermalis sp. nov., a conditional piezophilic hyperthermophilic archaeon with a wide temperature range isolated from an oil-immersed chimney in the Guaymas Basin.</title>
        <authorList>
            <person name="Zhao W."/>
            <person name="Zeng X."/>
            <person name="Xiao X."/>
        </authorList>
    </citation>
    <scope>NUCLEOTIDE SEQUENCE [LARGE SCALE GENOMIC DNA]</scope>
    <source>
        <strain evidence="2 3">A501</strain>
    </source>
</reference>
<dbReference type="KEGG" id="teu:TEU_07530"/>
<name>A0A097QUN9_9EURY</name>
<evidence type="ECO:0000313" key="2">
    <source>
        <dbReference type="EMBL" id="AIU70194.1"/>
    </source>
</evidence>
<gene>
    <name evidence="2" type="ORF">TEU_07530</name>
</gene>
<dbReference type="RefSeq" id="WP_050003170.1">
    <property type="nucleotide sequence ID" value="NZ_CP008887.1"/>
</dbReference>
<accession>A0A097QUN9</accession>
<sequence>MKTKTVSARVELEFYERVQALAEGRGVTVSDVVREALENELEEAEVLEQVNGMEVHYPREPWWRRLGLRIRALIP</sequence>
<proteinExistence type="predicted"/>
<dbReference type="SUPFAM" id="SSF47598">
    <property type="entry name" value="Ribbon-helix-helix"/>
    <property type="match status" value="1"/>
</dbReference>
<organism evidence="2 3">
    <name type="scientific">Thermococcus eurythermalis</name>
    <dbReference type="NCBI Taxonomy" id="1505907"/>
    <lineage>
        <taxon>Archaea</taxon>
        <taxon>Methanobacteriati</taxon>
        <taxon>Methanobacteriota</taxon>
        <taxon>Thermococci</taxon>
        <taxon>Thermococcales</taxon>
        <taxon>Thermococcaceae</taxon>
        <taxon>Thermococcus</taxon>
    </lineage>
</organism>
<feature type="domain" description="Ribbon-helix-helix protein CopG" evidence="1">
    <location>
        <begin position="4"/>
        <end position="43"/>
    </location>
</feature>
<dbReference type="OrthoDB" id="101499at2157"/>
<evidence type="ECO:0000259" key="1">
    <source>
        <dbReference type="Pfam" id="PF01402"/>
    </source>
</evidence>
<dbReference type="AlphaFoldDB" id="A0A097QUN9"/>
<dbReference type="GeneID" id="25153288"/>
<evidence type="ECO:0000313" key="3">
    <source>
        <dbReference type="Proteomes" id="UP000029980"/>
    </source>
</evidence>
<dbReference type="STRING" id="1505907.TEU_07530"/>
<dbReference type="EMBL" id="CP008887">
    <property type="protein sequence ID" value="AIU70194.1"/>
    <property type="molecule type" value="Genomic_DNA"/>
</dbReference>
<dbReference type="HOGENOM" id="CLU_2662557_0_0_2"/>
<dbReference type="Pfam" id="PF01402">
    <property type="entry name" value="RHH_1"/>
    <property type="match status" value="1"/>
</dbReference>
<dbReference type="InterPro" id="IPR010985">
    <property type="entry name" value="Ribbon_hlx_hlx"/>
</dbReference>
<protein>
    <recommendedName>
        <fullName evidence="1">Ribbon-helix-helix protein CopG domain-containing protein</fullName>
    </recommendedName>
</protein>
<dbReference type="GO" id="GO:0006355">
    <property type="term" value="P:regulation of DNA-templated transcription"/>
    <property type="evidence" value="ECO:0007669"/>
    <property type="project" value="InterPro"/>
</dbReference>
<dbReference type="InterPro" id="IPR002145">
    <property type="entry name" value="CopG"/>
</dbReference>
<dbReference type="Proteomes" id="UP000029980">
    <property type="component" value="Chromosome"/>
</dbReference>
<keyword evidence="3" id="KW-1185">Reference proteome</keyword>